<dbReference type="EMBL" id="KV454485">
    <property type="protein sequence ID" value="ODV59614.1"/>
    <property type="molecule type" value="Genomic_DNA"/>
</dbReference>
<dbReference type="AlphaFoldDB" id="A0A1D2VD36"/>
<dbReference type="RefSeq" id="XP_020045921.1">
    <property type="nucleotide sequence ID" value="XM_020193684.1"/>
</dbReference>
<gene>
    <name evidence="2" type="ORF">ASCRUDRAFT_76976</name>
</gene>
<dbReference type="GeneID" id="30967320"/>
<reference evidence="3" key="1">
    <citation type="submission" date="2016-05" db="EMBL/GenBank/DDBJ databases">
        <title>Comparative genomics of biotechnologically important yeasts.</title>
        <authorList>
            <consortium name="DOE Joint Genome Institute"/>
            <person name="Riley R."/>
            <person name="Haridas S."/>
            <person name="Wolfe K.H."/>
            <person name="Lopes M.R."/>
            <person name="Hittinger C.T."/>
            <person name="Goker M."/>
            <person name="Salamov A."/>
            <person name="Wisecaver J."/>
            <person name="Long T.M."/>
            <person name="Aerts A.L."/>
            <person name="Barry K."/>
            <person name="Choi C."/>
            <person name="Clum A."/>
            <person name="Coughlan A.Y."/>
            <person name="Deshpande S."/>
            <person name="Douglass A.P."/>
            <person name="Hanson S.J."/>
            <person name="Klenk H.-P."/>
            <person name="Labutti K."/>
            <person name="Lapidus A."/>
            <person name="Lindquist E."/>
            <person name="Lipzen A."/>
            <person name="Meier-Kolthoff J.P."/>
            <person name="Ohm R.A."/>
            <person name="Otillar R.P."/>
            <person name="Pangilinan J."/>
            <person name="Peng Y."/>
            <person name="Rokas A."/>
            <person name="Rosa C.A."/>
            <person name="Scheuner C."/>
            <person name="Sibirny A.A."/>
            <person name="Slot J.C."/>
            <person name="Stielow J.B."/>
            <person name="Sun H."/>
            <person name="Kurtzman C.P."/>
            <person name="Blackwell M."/>
            <person name="Grigoriev I.V."/>
            <person name="Jeffries T.W."/>
        </authorList>
    </citation>
    <scope>NUCLEOTIDE SEQUENCE [LARGE SCALE GENOMIC DNA]</scope>
    <source>
        <strain evidence="3">DSM 1968</strain>
    </source>
</reference>
<evidence type="ECO:0000256" key="1">
    <source>
        <dbReference type="SAM" id="Phobius"/>
    </source>
</evidence>
<dbReference type="Pfam" id="PF08643">
    <property type="entry name" value="DUF1776"/>
    <property type="match status" value="1"/>
</dbReference>
<accession>A0A1D2VD36</accession>
<name>A0A1D2VD36_9ASCO</name>
<proteinExistence type="predicted"/>
<evidence type="ECO:0000313" key="3">
    <source>
        <dbReference type="Proteomes" id="UP000095038"/>
    </source>
</evidence>
<feature type="transmembrane region" description="Helical" evidence="1">
    <location>
        <begin position="108"/>
        <end position="125"/>
    </location>
</feature>
<protein>
    <submittedName>
        <fullName evidence="2">DUF1776-domain-containing protein</fullName>
    </submittedName>
</protein>
<keyword evidence="1" id="KW-0812">Transmembrane</keyword>
<dbReference type="OrthoDB" id="5308060at2759"/>
<dbReference type="InterPro" id="IPR013952">
    <property type="entry name" value="DUF1776_fun"/>
</dbReference>
<feature type="transmembrane region" description="Helical" evidence="1">
    <location>
        <begin position="535"/>
        <end position="557"/>
    </location>
</feature>
<evidence type="ECO:0000313" key="2">
    <source>
        <dbReference type="EMBL" id="ODV59614.1"/>
    </source>
</evidence>
<keyword evidence="3" id="KW-1185">Reference proteome</keyword>
<keyword evidence="1" id="KW-1133">Transmembrane helix</keyword>
<dbReference type="InParanoid" id="A0A1D2VD36"/>
<dbReference type="STRING" id="1344418.A0A1D2VD36"/>
<organism evidence="2 3">
    <name type="scientific">Ascoidea rubescens DSM 1968</name>
    <dbReference type="NCBI Taxonomy" id="1344418"/>
    <lineage>
        <taxon>Eukaryota</taxon>
        <taxon>Fungi</taxon>
        <taxon>Dikarya</taxon>
        <taxon>Ascomycota</taxon>
        <taxon>Saccharomycotina</taxon>
        <taxon>Saccharomycetes</taxon>
        <taxon>Ascoideaceae</taxon>
        <taxon>Ascoidea</taxon>
    </lineage>
</organism>
<sequence>MVDPFEMTLDALYNFKQNASYHIQDSIDNIKTNPLFIETVDNITTLNHKIIDNKNKILSSIGIQSYQNAGLTENSDFYLTVDNTQSSNNQYFFKNISQLKSFIQNNKFLSLIFFGTAAFSLTLFYNRFLYPKILSDLPSVSSNSIITRKANKLDNGIRTDVIIIIGSPVESLIRMIARDLEKRGFVIYITAINDNELNYIKNENSTDIRPLKIGNLSSLEDLKLSLSKFNSFINSFQSQSHSINKNNNSNNNNNTNNNSNSFFLYKIMGVLVIPDLYYSIGPIENSSLKNWNNQINTKLLMPLTLLSNGFLNILRNNYNIINDSIKKANNSSSLFLSPSYYSKSKVILLTPSIISSINLPFHSLESICLNSLKILILSLSRELSNSYKNNIQFINLNLGSFDISSNSNSSININSKFINNRVNAELLSWNSNNINNNNIDSDEIDNFKKRYITNFKKISKKIVPINFFIKKNTSLRFLHYKLFDLLYNDIDGSITDHIINSIKTNSKDKTIYKKKMKLNYKSDVQTYYSGKGARIYVYLGNIFPNSLISWFLGFYSIKNYIYSLIF</sequence>
<keyword evidence="1" id="KW-0472">Membrane</keyword>
<dbReference type="Proteomes" id="UP000095038">
    <property type="component" value="Unassembled WGS sequence"/>
</dbReference>